<protein>
    <submittedName>
        <fullName evidence="4">Glycosyltransferase family 2 protein</fullName>
    </submittedName>
</protein>
<dbReference type="Pfam" id="PF00535">
    <property type="entry name" value="Glycos_transf_2"/>
    <property type="match status" value="1"/>
</dbReference>
<evidence type="ECO:0000259" key="3">
    <source>
        <dbReference type="Pfam" id="PF22181"/>
    </source>
</evidence>
<dbReference type="SUPFAM" id="SSF53448">
    <property type="entry name" value="Nucleotide-diphospho-sugar transferases"/>
    <property type="match status" value="1"/>
</dbReference>
<dbReference type="PANTHER" id="PTHR22916">
    <property type="entry name" value="GLYCOSYLTRANSFERASE"/>
    <property type="match status" value="1"/>
</dbReference>
<dbReference type="InterPro" id="IPR029044">
    <property type="entry name" value="Nucleotide-diphossugar_trans"/>
</dbReference>
<dbReference type="Pfam" id="PF22181">
    <property type="entry name" value="TarS_linker"/>
    <property type="match status" value="1"/>
</dbReference>
<reference evidence="4 5" key="2">
    <citation type="submission" date="2020-04" db="EMBL/GenBank/DDBJ databases">
        <authorList>
            <person name="Fomenkov A."/>
            <person name="Anton B.P."/>
            <person name="Roberts R.J."/>
        </authorList>
    </citation>
    <scope>NUCLEOTIDE SEQUENCE [LARGE SCALE GENOMIC DNA]</scope>
    <source>
        <strain evidence="4 5">S2</strain>
    </source>
</reference>
<feature type="domain" description="Glycosyltransferase 2-like" evidence="2">
    <location>
        <begin position="5"/>
        <end position="167"/>
    </location>
</feature>
<dbReference type="EMBL" id="CP051128">
    <property type="protein sequence ID" value="QIZ10632.1"/>
    <property type="molecule type" value="Genomic_DNA"/>
</dbReference>
<dbReference type="CDD" id="cd00761">
    <property type="entry name" value="Glyco_tranf_GTA_type"/>
    <property type="match status" value="1"/>
</dbReference>
<dbReference type="AlphaFoldDB" id="A0A6H1PB44"/>
<comment type="similarity">
    <text evidence="1">Belongs to the glycosyltransferase 2 family.</text>
</comment>
<name>A0A6H1PB44_PRIMG</name>
<dbReference type="Proteomes" id="UP000501868">
    <property type="component" value="Chromosome"/>
</dbReference>
<dbReference type="PANTHER" id="PTHR22916:SF3">
    <property type="entry name" value="UDP-GLCNAC:BETAGAL BETA-1,3-N-ACETYLGLUCOSAMINYLTRANSFERASE-LIKE PROTEIN 1"/>
    <property type="match status" value="1"/>
</dbReference>
<sequence>MLKVTVAIPVYNAARHLNVTLDSLMHQTMDASEFEVICVNDCSTDNSKEVIENFSKLMSNIVLIDRIDNSGGPMIPRNDAIDAARGEYILFLDNDDFLGEEALERLYIEAKKNQSDVIYGKYVGINGRKVPGSMFKKGNRPKADIIKDNLVNSLAPHKMFKLSFLRQNDFRFHPKAVVGEDQLFVMQCYVTAKVITVLADYHYYFVVSRGKENLSVKYFPAEQFFFSFNRLMEFLHECNHDEPYKTRLKVAFLNRFLHASRLRGHLLTSRLTHEQKKDWLSETKRFIDNHVDDRLLTSLEPRFHYFMEVAKENDIHKLASVQM</sequence>
<dbReference type="Gene3D" id="3.90.550.10">
    <property type="entry name" value="Spore Coat Polysaccharide Biosynthesis Protein SpsA, Chain A"/>
    <property type="match status" value="1"/>
</dbReference>
<dbReference type="GO" id="GO:0016758">
    <property type="term" value="F:hexosyltransferase activity"/>
    <property type="evidence" value="ECO:0007669"/>
    <property type="project" value="UniProtKB-ARBA"/>
</dbReference>
<evidence type="ECO:0000259" key="2">
    <source>
        <dbReference type="Pfam" id="PF00535"/>
    </source>
</evidence>
<evidence type="ECO:0000313" key="4">
    <source>
        <dbReference type="EMBL" id="QIZ10632.1"/>
    </source>
</evidence>
<feature type="domain" description="TarS/TarP linker" evidence="3">
    <location>
        <begin position="222"/>
        <end position="320"/>
    </location>
</feature>
<dbReference type="InterPro" id="IPR054028">
    <property type="entry name" value="TarS/TarP_linker"/>
</dbReference>
<gene>
    <name evidence="4" type="ORF">HFZ78_31135</name>
</gene>
<evidence type="ECO:0000256" key="1">
    <source>
        <dbReference type="ARBA" id="ARBA00006739"/>
    </source>
</evidence>
<accession>A0A6H1PB44</accession>
<proteinExistence type="inferred from homology"/>
<organism evidence="4 5">
    <name type="scientific">Priestia megaterium</name>
    <name type="common">Bacillus megaterium</name>
    <dbReference type="NCBI Taxonomy" id="1404"/>
    <lineage>
        <taxon>Bacteria</taxon>
        <taxon>Bacillati</taxon>
        <taxon>Bacillota</taxon>
        <taxon>Bacilli</taxon>
        <taxon>Bacillales</taxon>
        <taxon>Bacillaceae</taxon>
        <taxon>Priestia</taxon>
    </lineage>
</organism>
<reference evidence="4 5" key="1">
    <citation type="submission" date="2020-04" db="EMBL/GenBank/DDBJ databases">
        <title>Genome-Wide Identification of 5-Methylcytosine Sites in Bacterial Genomes By High-Throughput Sequencing of MspJI Restriction Fragments.</title>
        <authorList>
            <person name="Wu V."/>
        </authorList>
    </citation>
    <scope>NUCLEOTIDE SEQUENCE [LARGE SCALE GENOMIC DNA]</scope>
    <source>
        <strain evidence="4 5">S2</strain>
    </source>
</reference>
<evidence type="ECO:0000313" key="5">
    <source>
        <dbReference type="Proteomes" id="UP000501868"/>
    </source>
</evidence>
<dbReference type="InterPro" id="IPR001173">
    <property type="entry name" value="Glyco_trans_2-like"/>
</dbReference>
<keyword evidence="4" id="KW-0808">Transferase</keyword>